<evidence type="ECO:0000256" key="7">
    <source>
        <dbReference type="ARBA" id="ARBA00023237"/>
    </source>
</evidence>
<dbReference type="Pfam" id="PF00593">
    <property type="entry name" value="TonB_dep_Rec_b-barrel"/>
    <property type="match status" value="1"/>
</dbReference>
<evidence type="ECO:0000256" key="1">
    <source>
        <dbReference type="ARBA" id="ARBA00004571"/>
    </source>
</evidence>
<feature type="domain" description="TonB-dependent receptor plug" evidence="11">
    <location>
        <begin position="49"/>
        <end position="149"/>
    </location>
</feature>
<comment type="caution">
    <text evidence="12">The sequence shown here is derived from an EMBL/GenBank/DDBJ whole genome shotgun (WGS) entry which is preliminary data.</text>
</comment>
<proteinExistence type="inferred from homology"/>
<dbReference type="RefSeq" id="WP_323249021.1">
    <property type="nucleotide sequence ID" value="NZ_JAYFUL010000013.1"/>
</dbReference>
<evidence type="ECO:0000256" key="3">
    <source>
        <dbReference type="ARBA" id="ARBA00022452"/>
    </source>
</evidence>
<evidence type="ECO:0000256" key="5">
    <source>
        <dbReference type="ARBA" id="ARBA00023077"/>
    </source>
</evidence>
<evidence type="ECO:0000259" key="11">
    <source>
        <dbReference type="Pfam" id="PF07715"/>
    </source>
</evidence>
<evidence type="ECO:0000256" key="6">
    <source>
        <dbReference type="ARBA" id="ARBA00023136"/>
    </source>
</evidence>
<evidence type="ECO:0000313" key="13">
    <source>
        <dbReference type="Proteomes" id="UP001304671"/>
    </source>
</evidence>
<dbReference type="EMBL" id="JAYFUL010000013">
    <property type="protein sequence ID" value="MEA5258142.1"/>
    <property type="molecule type" value="Genomic_DNA"/>
</dbReference>
<sequence>MKCIITLLFIYNALNVFGQQKHVLSDSLKTSNLNEVVVTATRNERALNALPMPVTLIGQKQIRAMGSLRLSEVLAEQTGLFIVNDHGQGLQVQGFSPDYTLILLDGEPLVGRTAGTLELSRLAVANIKQIEIVKGPSSSLYGSEALAGVVNIITERPNGTKGSFSARYGTNQTTDLSGNMSIKTKKSGFNLFLNRYASGGYDFTPETFGQTVSPFQNYTITPKFTYDFSKNVSLNVSTRYNIENQESSLLVGTDQIVGTGSVKDWNFNPSLRVSFHQNLKAVFRFYNTQYKTNSELLFQKDNNVYDATYFNQKFLRPEVQVDYAIGNKQVLTLGAGKIWESVAATRYDDVKRFETNYGFFQYENLLVSALNLTIGGRFDAHSAYKAQFSPKVSVAYDLSKKVRLNGSIGVGFKAPDFRQLYLNFTNAVAGYSVFGTQEVALNLARLQAENQIAEVLFDVSKLGELKAESSLAFNFGGKIDLDNGLKFKANVFRNDISNLIQTQAVALKTNGQSVFSYMNLTKAFTQGIELDASYTIANNKSPITLSAGYQFLEAKDKDIVDKIARGELFRRDPETLVTVRVKASDYEGLFNRSRHSANIKVFYEDMKSGLTASLRGIYRSRYGFADYNGNGIADVSNEFVNGYILWNVSASKTFQERFRLQAGVDNVLGYTDTRNIPNLAGRLIWVSLGINLEKHKITEQ</sequence>
<dbReference type="PANTHER" id="PTHR30069">
    <property type="entry name" value="TONB-DEPENDENT OUTER MEMBRANE RECEPTOR"/>
    <property type="match status" value="1"/>
</dbReference>
<dbReference type="Proteomes" id="UP001304671">
    <property type="component" value="Unassembled WGS sequence"/>
</dbReference>
<dbReference type="Gene3D" id="2.170.130.10">
    <property type="entry name" value="TonB-dependent receptor, plug domain"/>
    <property type="match status" value="1"/>
</dbReference>
<evidence type="ECO:0000313" key="12">
    <source>
        <dbReference type="EMBL" id="MEA5258142.1"/>
    </source>
</evidence>
<reference evidence="12 13" key="1">
    <citation type="submission" date="2023-12" db="EMBL/GenBank/DDBJ databases">
        <title>Novel species of the genus Arcicella isolated from rivers.</title>
        <authorList>
            <person name="Lu H."/>
        </authorList>
    </citation>
    <scope>NUCLEOTIDE SEQUENCE [LARGE SCALE GENOMIC DNA]</scope>
    <source>
        <strain evidence="12 13">LMG 21963</strain>
    </source>
</reference>
<keyword evidence="12" id="KW-0675">Receptor</keyword>
<organism evidence="12 13">
    <name type="scientific">Arcicella aquatica</name>
    <dbReference type="NCBI Taxonomy" id="217141"/>
    <lineage>
        <taxon>Bacteria</taxon>
        <taxon>Pseudomonadati</taxon>
        <taxon>Bacteroidota</taxon>
        <taxon>Cytophagia</taxon>
        <taxon>Cytophagales</taxon>
        <taxon>Flectobacillaceae</taxon>
        <taxon>Arcicella</taxon>
    </lineage>
</organism>
<dbReference type="InterPro" id="IPR012910">
    <property type="entry name" value="Plug_dom"/>
</dbReference>
<dbReference type="CDD" id="cd01347">
    <property type="entry name" value="ligand_gated_channel"/>
    <property type="match status" value="1"/>
</dbReference>
<keyword evidence="3 8" id="KW-1134">Transmembrane beta strand</keyword>
<keyword evidence="4 8" id="KW-0812">Transmembrane</keyword>
<evidence type="ECO:0000256" key="9">
    <source>
        <dbReference type="RuleBase" id="RU003357"/>
    </source>
</evidence>
<dbReference type="InterPro" id="IPR039426">
    <property type="entry name" value="TonB-dep_rcpt-like"/>
</dbReference>
<name>A0ABU5QM56_9BACT</name>
<dbReference type="Pfam" id="PF07715">
    <property type="entry name" value="Plug"/>
    <property type="match status" value="1"/>
</dbReference>
<evidence type="ECO:0000256" key="4">
    <source>
        <dbReference type="ARBA" id="ARBA00022692"/>
    </source>
</evidence>
<gene>
    <name evidence="12" type="ORF">VB264_10155</name>
</gene>
<keyword evidence="6 8" id="KW-0472">Membrane</keyword>
<dbReference type="Gene3D" id="2.40.170.20">
    <property type="entry name" value="TonB-dependent receptor, beta-barrel domain"/>
    <property type="match status" value="1"/>
</dbReference>
<dbReference type="SUPFAM" id="SSF56935">
    <property type="entry name" value="Porins"/>
    <property type="match status" value="1"/>
</dbReference>
<dbReference type="PROSITE" id="PS52016">
    <property type="entry name" value="TONB_DEPENDENT_REC_3"/>
    <property type="match status" value="1"/>
</dbReference>
<evidence type="ECO:0000256" key="8">
    <source>
        <dbReference type="PROSITE-ProRule" id="PRU01360"/>
    </source>
</evidence>
<dbReference type="InterPro" id="IPR036942">
    <property type="entry name" value="Beta-barrel_TonB_sf"/>
</dbReference>
<dbReference type="PANTHER" id="PTHR30069:SF37">
    <property type="entry name" value="FERRIC VIBRIOBACTIN RECEPTOR VIUA"/>
    <property type="match status" value="1"/>
</dbReference>
<dbReference type="InterPro" id="IPR037066">
    <property type="entry name" value="Plug_dom_sf"/>
</dbReference>
<evidence type="ECO:0000256" key="2">
    <source>
        <dbReference type="ARBA" id="ARBA00022448"/>
    </source>
</evidence>
<dbReference type="InterPro" id="IPR000531">
    <property type="entry name" value="Beta-barrel_TonB"/>
</dbReference>
<accession>A0ABU5QM56</accession>
<comment type="similarity">
    <text evidence="8 9">Belongs to the TonB-dependent receptor family.</text>
</comment>
<keyword evidence="5 9" id="KW-0798">TonB box</keyword>
<feature type="domain" description="TonB-dependent receptor-like beta-barrel" evidence="10">
    <location>
        <begin position="169"/>
        <end position="667"/>
    </location>
</feature>
<comment type="subcellular location">
    <subcellularLocation>
        <location evidence="1 8">Cell outer membrane</location>
        <topology evidence="1 8">Multi-pass membrane protein</topology>
    </subcellularLocation>
</comment>
<keyword evidence="2 8" id="KW-0813">Transport</keyword>
<protein>
    <submittedName>
        <fullName evidence="12">TonB-dependent receptor</fullName>
    </submittedName>
</protein>
<evidence type="ECO:0000259" key="10">
    <source>
        <dbReference type="Pfam" id="PF00593"/>
    </source>
</evidence>
<keyword evidence="13" id="KW-1185">Reference proteome</keyword>
<keyword evidence="7 8" id="KW-0998">Cell outer membrane</keyword>